<dbReference type="PANTHER" id="PTHR31944">
    <property type="entry name" value="HEME-RESPONSIVE ZINC FINGER TRANSCRIPTION FACTOR HAP1"/>
    <property type="match status" value="1"/>
</dbReference>
<dbReference type="InterPro" id="IPR001138">
    <property type="entry name" value="Zn2Cys6_DnaBD"/>
</dbReference>
<evidence type="ECO:0000256" key="7">
    <source>
        <dbReference type="SAM" id="MobiDB-lite"/>
    </source>
</evidence>
<dbReference type="CDD" id="cd12148">
    <property type="entry name" value="fungal_TF_MHR"/>
    <property type="match status" value="1"/>
</dbReference>
<dbReference type="InterPro" id="IPR036864">
    <property type="entry name" value="Zn2-C6_fun-type_DNA-bd_sf"/>
</dbReference>
<dbReference type="Gene3D" id="4.10.240.10">
    <property type="entry name" value="Zn(2)-C6 fungal-type DNA-binding domain"/>
    <property type="match status" value="1"/>
</dbReference>
<protein>
    <submittedName>
        <fullName evidence="9">C6 zinc finger domain-containing protein</fullName>
    </submittedName>
</protein>
<evidence type="ECO:0000256" key="4">
    <source>
        <dbReference type="ARBA" id="ARBA00023125"/>
    </source>
</evidence>
<dbReference type="CDD" id="cd00067">
    <property type="entry name" value="GAL4"/>
    <property type="match status" value="1"/>
</dbReference>
<dbReference type="InterPro" id="IPR051430">
    <property type="entry name" value="Fungal_TF_Env_Response"/>
</dbReference>
<keyword evidence="6" id="KW-0539">Nucleus</keyword>
<dbReference type="Pfam" id="PF00172">
    <property type="entry name" value="Zn_clus"/>
    <property type="match status" value="1"/>
</dbReference>
<feature type="domain" description="Zn(2)-C6 fungal-type" evidence="8">
    <location>
        <begin position="43"/>
        <end position="75"/>
    </location>
</feature>
<keyword evidence="10" id="KW-1185">Reference proteome</keyword>
<keyword evidence="3" id="KW-0805">Transcription regulation</keyword>
<dbReference type="PROSITE" id="PS00463">
    <property type="entry name" value="ZN2_CY6_FUNGAL_1"/>
    <property type="match status" value="1"/>
</dbReference>
<dbReference type="Proteomes" id="UP000800038">
    <property type="component" value="Unassembled WGS sequence"/>
</dbReference>
<evidence type="ECO:0000259" key="8">
    <source>
        <dbReference type="PROSITE" id="PS50048"/>
    </source>
</evidence>
<dbReference type="GO" id="GO:0006351">
    <property type="term" value="P:DNA-templated transcription"/>
    <property type="evidence" value="ECO:0007669"/>
    <property type="project" value="InterPro"/>
</dbReference>
<keyword evidence="5" id="KW-0804">Transcription</keyword>
<dbReference type="GO" id="GO:0000978">
    <property type="term" value="F:RNA polymerase II cis-regulatory region sequence-specific DNA binding"/>
    <property type="evidence" value="ECO:0007669"/>
    <property type="project" value="TreeGrafter"/>
</dbReference>
<dbReference type="GO" id="GO:0001228">
    <property type="term" value="F:DNA-binding transcription activator activity, RNA polymerase II-specific"/>
    <property type="evidence" value="ECO:0007669"/>
    <property type="project" value="TreeGrafter"/>
</dbReference>
<dbReference type="AlphaFoldDB" id="A0A6A5SS67"/>
<name>A0A6A5SS67_9PLEO</name>
<proteinExistence type="predicted"/>
<evidence type="ECO:0000313" key="9">
    <source>
        <dbReference type="EMBL" id="KAF1943391.1"/>
    </source>
</evidence>
<sequence length="836" mass="93713">MSVRGAEWISDRSRDNSPAGHNSPDGPDGLSGKRSSKKRKVLSCYACRNRKMKCDRVLPVCGRCQRTGRADQCTYDPRLLEEPHANGGAHADGGVSFTLSERNANDFTSADSSDALQWKVRIQERRIAMLERKLATMDSARNPSQYEDVSPEEPEIKEEMMFRGKGFKTQFHGVTSVMSMIVRYHELQTFTREALKFDHSIMRVKTDFKSFRDRRKKAINEQDVRIFGTDEEIFAALPDRSILDVQAALYFHTWEASYRILHEPSFWKEYHVFWEQRPGNKDQASFAVMLVLIVAITKCLTPKDDVFIGDTTADRQAAANLIDMCESWINQQPRKRLTLPFFQLQCLSLLAKRVNCVKLKQDWVTSGDVLRLALASGMHRDPSLLASGRISEFEKEMKRRLWVTIMEFELQSSAESGLQSALTGLYFDTRAPANLPDDAFTTESQQLPTSQPSEQFTSASYISVALKSLPLRINLTQLLNTPSSDLQYSDILHFGAQIHSAISSLPTWDDDRAALPSALLRLQLRQYLLVLHKPYAKLAPRNDRYMYSFTTVVDTCSSIIATHDRLLSRRILALNNFRNDVLRVGLTLSQVVYENCVRYMVKQSSAPPPTTTETPFADPPHPQPPHLPSAKHQTPPDNPPPLYLAVLPQTPFLAKTLCTTSLDILERTRQLFEQKVMRLGTGYMEYWILSAAVGMLPPPPSPATSIAYVTNACDDILSRCKKTLNHFMMLASRVLALQRDQGDSFAVSLRSTMASVSPSEEGRTPGVNTGSFGGGGGMSMETGNASFPALAGMGMGAAEGGTKDFGHPFDMLQDMQDDVNGWSFPDFWAFDLGDDF</sequence>
<dbReference type="PANTHER" id="PTHR31944:SF130">
    <property type="entry name" value="ZN(II)2CYS6 TRANSCRIPTION FACTO (EUROFUNG)"/>
    <property type="match status" value="1"/>
</dbReference>
<keyword evidence="2" id="KW-0862">Zinc</keyword>
<feature type="compositionally biased region" description="Pro residues" evidence="7">
    <location>
        <begin position="617"/>
        <end position="627"/>
    </location>
</feature>
<evidence type="ECO:0000256" key="2">
    <source>
        <dbReference type="ARBA" id="ARBA00022833"/>
    </source>
</evidence>
<keyword evidence="1" id="KW-0479">Metal-binding</keyword>
<dbReference type="GO" id="GO:0005634">
    <property type="term" value="C:nucleus"/>
    <property type="evidence" value="ECO:0007669"/>
    <property type="project" value="TreeGrafter"/>
</dbReference>
<evidence type="ECO:0000256" key="5">
    <source>
        <dbReference type="ARBA" id="ARBA00023163"/>
    </source>
</evidence>
<dbReference type="EMBL" id="ML976025">
    <property type="protein sequence ID" value="KAF1943391.1"/>
    <property type="molecule type" value="Genomic_DNA"/>
</dbReference>
<keyword evidence="4" id="KW-0238">DNA-binding</keyword>
<evidence type="ECO:0000256" key="1">
    <source>
        <dbReference type="ARBA" id="ARBA00022723"/>
    </source>
</evidence>
<reference evidence="9" key="1">
    <citation type="journal article" date="2020" name="Stud. Mycol.">
        <title>101 Dothideomycetes genomes: a test case for predicting lifestyles and emergence of pathogens.</title>
        <authorList>
            <person name="Haridas S."/>
            <person name="Albert R."/>
            <person name="Binder M."/>
            <person name="Bloem J."/>
            <person name="Labutti K."/>
            <person name="Salamov A."/>
            <person name="Andreopoulos B."/>
            <person name="Baker S."/>
            <person name="Barry K."/>
            <person name="Bills G."/>
            <person name="Bluhm B."/>
            <person name="Cannon C."/>
            <person name="Castanera R."/>
            <person name="Culley D."/>
            <person name="Daum C."/>
            <person name="Ezra D."/>
            <person name="Gonzalez J."/>
            <person name="Henrissat B."/>
            <person name="Kuo A."/>
            <person name="Liang C."/>
            <person name="Lipzen A."/>
            <person name="Lutzoni F."/>
            <person name="Magnuson J."/>
            <person name="Mondo S."/>
            <person name="Nolan M."/>
            <person name="Ohm R."/>
            <person name="Pangilinan J."/>
            <person name="Park H.-J."/>
            <person name="Ramirez L."/>
            <person name="Alfaro M."/>
            <person name="Sun H."/>
            <person name="Tritt A."/>
            <person name="Yoshinaga Y."/>
            <person name="Zwiers L.-H."/>
            <person name="Turgeon B."/>
            <person name="Goodwin S."/>
            <person name="Spatafora J."/>
            <person name="Crous P."/>
            <person name="Grigoriev I."/>
        </authorList>
    </citation>
    <scope>NUCLEOTIDE SEQUENCE</scope>
    <source>
        <strain evidence="9">CBS 161.51</strain>
    </source>
</reference>
<feature type="region of interest" description="Disordered" evidence="7">
    <location>
        <begin position="1"/>
        <end position="35"/>
    </location>
</feature>
<evidence type="ECO:0000256" key="6">
    <source>
        <dbReference type="ARBA" id="ARBA00023242"/>
    </source>
</evidence>
<dbReference type="Pfam" id="PF04082">
    <property type="entry name" value="Fungal_trans"/>
    <property type="match status" value="1"/>
</dbReference>
<dbReference type="SMART" id="SM00066">
    <property type="entry name" value="GAL4"/>
    <property type="match status" value="1"/>
</dbReference>
<dbReference type="PROSITE" id="PS50048">
    <property type="entry name" value="ZN2_CY6_FUNGAL_2"/>
    <property type="match status" value="1"/>
</dbReference>
<dbReference type="SUPFAM" id="SSF57701">
    <property type="entry name" value="Zn2/Cys6 DNA-binding domain"/>
    <property type="match status" value="1"/>
</dbReference>
<evidence type="ECO:0000313" key="10">
    <source>
        <dbReference type="Proteomes" id="UP000800038"/>
    </source>
</evidence>
<dbReference type="OrthoDB" id="4236860at2759"/>
<dbReference type="InterPro" id="IPR007219">
    <property type="entry name" value="XnlR_reg_dom"/>
</dbReference>
<feature type="region of interest" description="Disordered" evidence="7">
    <location>
        <begin position="603"/>
        <end position="641"/>
    </location>
</feature>
<dbReference type="GO" id="GO:0008270">
    <property type="term" value="F:zinc ion binding"/>
    <property type="evidence" value="ECO:0007669"/>
    <property type="project" value="InterPro"/>
</dbReference>
<accession>A0A6A5SS67</accession>
<organism evidence="9 10">
    <name type="scientific">Clathrospora elynae</name>
    <dbReference type="NCBI Taxonomy" id="706981"/>
    <lineage>
        <taxon>Eukaryota</taxon>
        <taxon>Fungi</taxon>
        <taxon>Dikarya</taxon>
        <taxon>Ascomycota</taxon>
        <taxon>Pezizomycotina</taxon>
        <taxon>Dothideomycetes</taxon>
        <taxon>Pleosporomycetidae</taxon>
        <taxon>Pleosporales</taxon>
        <taxon>Diademaceae</taxon>
        <taxon>Clathrospora</taxon>
    </lineage>
</organism>
<feature type="region of interest" description="Disordered" evidence="7">
    <location>
        <begin position="755"/>
        <end position="775"/>
    </location>
</feature>
<gene>
    <name evidence="9" type="ORF">EJ02DRAFT_433160</name>
</gene>
<evidence type="ECO:0000256" key="3">
    <source>
        <dbReference type="ARBA" id="ARBA00023015"/>
    </source>
</evidence>